<keyword evidence="1" id="KW-1133">Transmembrane helix</keyword>
<evidence type="ECO:0000256" key="1">
    <source>
        <dbReference type="SAM" id="Phobius"/>
    </source>
</evidence>
<keyword evidence="3" id="KW-1185">Reference proteome</keyword>
<dbReference type="OrthoDB" id="10290103at2759"/>
<evidence type="ECO:0000313" key="2">
    <source>
        <dbReference type="EMBL" id="ANZ73277.1"/>
    </source>
</evidence>
<keyword evidence="1" id="KW-0812">Transmembrane</keyword>
<name>A0A1B2J5M4_PICPA</name>
<dbReference type="AlphaFoldDB" id="A0A1B2J5M4"/>
<dbReference type="EMBL" id="CP014584">
    <property type="protein sequence ID" value="ANZ73277.1"/>
    <property type="molecule type" value="Genomic_DNA"/>
</dbReference>
<feature type="transmembrane region" description="Helical" evidence="1">
    <location>
        <begin position="206"/>
        <end position="225"/>
    </location>
</feature>
<feature type="transmembrane region" description="Helical" evidence="1">
    <location>
        <begin position="47"/>
        <end position="70"/>
    </location>
</feature>
<reference evidence="2 3" key="1">
    <citation type="submission" date="2016-02" db="EMBL/GenBank/DDBJ databases">
        <title>Comparative genomic and transcriptomic foundation for Pichia pastoris.</title>
        <authorList>
            <person name="Love K.R."/>
            <person name="Shah K.A."/>
            <person name="Whittaker C.A."/>
            <person name="Wu J."/>
            <person name="Bartlett M.C."/>
            <person name="Ma D."/>
            <person name="Leeson R.L."/>
            <person name="Priest M."/>
            <person name="Young S.K."/>
            <person name="Love J.C."/>
        </authorList>
    </citation>
    <scope>NUCLEOTIDE SEQUENCE [LARGE SCALE GENOMIC DNA]</scope>
    <source>
        <strain evidence="2 3">ATCC 28485</strain>
    </source>
</reference>
<keyword evidence="1" id="KW-0472">Membrane</keyword>
<organism evidence="2 3">
    <name type="scientific">Komagataella pastoris</name>
    <name type="common">Yeast</name>
    <name type="synonym">Pichia pastoris</name>
    <dbReference type="NCBI Taxonomy" id="4922"/>
    <lineage>
        <taxon>Eukaryota</taxon>
        <taxon>Fungi</taxon>
        <taxon>Dikarya</taxon>
        <taxon>Ascomycota</taxon>
        <taxon>Saccharomycotina</taxon>
        <taxon>Pichiomycetes</taxon>
        <taxon>Pichiales</taxon>
        <taxon>Pichiaceae</taxon>
        <taxon>Komagataella</taxon>
    </lineage>
</organism>
<protein>
    <submittedName>
        <fullName evidence="2">BA75_01579T0</fullName>
    </submittedName>
</protein>
<proteinExistence type="predicted"/>
<evidence type="ECO:0000313" key="3">
    <source>
        <dbReference type="Proteomes" id="UP000094565"/>
    </source>
</evidence>
<dbReference type="Proteomes" id="UP000094565">
    <property type="component" value="Chromosome 1"/>
</dbReference>
<feature type="transmembrane region" description="Helical" evidence="1">
    <location>
        <begin position="237"/>
        <end position="256"/>
    </location>
</feature>
<accession>A0A1B2J5M4</accession>
<sequence>MKPDLYKPSSFNPYMKEYTLKEWDTSKFESKWQQIYQRKMVQPAKKYHSLMTLLGFLLALLTHCIMYLSFYQLTAFLALFRCFVSLTITCIIFSTSIKYQEKIYHNFNYFSSIFLEEYITFTEQLMEKYNIDSSALLNLEYNPDHNSTSNISLGSIIRLWKSPSVYDSYLLCEALDHEDSFSDIWIDSLLFRSLNTGCLFNISLDMAYFVTSSACLLVHLALLNFPAVKFIPSMEIFYLDIASSTLVLLLCNYLNWEVWNTLGDKKRKICDLV</sequence>
<feature type="transmembrane region" description="Helical" evidence="1">
    <location>
        <begin position="76"/>
        <end position="97"/>
    </location>
</feature>
<gene>
    <name evidence="2" type="ORF">ATY40_BA7501579</name>
</gene>